<feature type="domain" description="T-SNARE coiled-coil homology" evidence="4">
    <location>
        <begin position="178"/>
        <end position="240"/>
    </location>
</feature>
<dbReference type="OrthoDB" id="19176at2759"/>
<evidence type="ECO:0000313" key="6">
    <source>
        <dbReference type="Proteomes" id="UP000241769"/>
    </source>
</evidence>
<dbReference type="GO" id="GO:0000149">
    <property type="term" value="F:SNARE binding"/>
    <property type="evidence" value="ECO:0007669"/>
    <property type="project" value="TreeGrafter"/>
</dbReference>
<dbReference type="PANTHER" id="PTHR19957">
    <property type="entry name" value="SYNTAXIN"/>
    <property type="match status" value="1"/>
</dbReference>
<keyword evidence="3" id="KW-0812">Transmembrane</keyword>
<dbReference type="SMART" id="SM00397">
    <property type="entry name" value="t_SNARE"/>
    <property type="match status" value="1"/>
</dbReference>
<dbReference type="Gene3D" id="1.20.58.70">
    <property type="match status" value="1"/>
</dbReference>
<dbReference type="InterPro" id="IPR006012">
    <property type="entry name" value="Syntaxin/epimorphin_CS"/>
</dbReference>
<dbReference type="InParanoid" id="A0A2P6NFB0"/>
<dbReference type="SUPFAM" id="SSF47661">
    <property type="entry name" value="t-snare proteins"/>
    <property type="match status" value="1"/>
</dbReference>
<dbReference type="Pfam" id="PF14523">
    <property type="entry name" value="Syntaxin_2"/>
    <property type="match status" value="1"/>
</dbReference>
<dbReference type="InterPro" id="IPR006011">
    <property type="entry name" value="Syntaxin_N"/>
</dbReference>
<dbReference type="EMBL" id="MDYQ01000099">
    <property type="protein sequence ID" value="PRP82644.1"/>
    <property type="molecule type" value="Genomic_DNA"/>
</dbReference>
<dbReference type="GO" id="GO:0006886">
    <property type="term" value="P:intracellular protein transport"/>
    <property type="evidence" value="ECO:0007669"/>
    <property type="project" value="InterPro"/>
</dbReference>
<dbReference type="GO" id="GO:0012505">
    <property type="term" value="C:endomembrane system"/>
    <property type="evidence" value="ECO:0007669"/>
    <property type="project" value="TreeGrafter"/>
</dbReference>
<gene>
    <name evidence="5" type="ORF">PROFUN_09755</name>
</gene>
<name>A0A2P6NFB0_9EUKA</name>
<dbReference type="Proteomes" id="UP000241769">
    <property type="component" value="Unassembled WGS sequence"/>
</dbReference>
<dbReference type="PROSITE" id="PS50192">
    <property type="entry name" value="T_SNARE"/>
    <property type="match status" value="1"/>
</dbReference>
<comment type="caution">
    <text evidence="5">The sequence shown here is derived from an EMBL/GenBank/DDBJ whole genome shotgun (WGS) entry which is preliminary data.</text>
</comment>
<feature type="region of interest" description="Disordered" evidence="2">
    <location>
        <begin position="1"/>
        <end position="25"/>
    </location>
</feature>
<keyword evidence="3" id="KW-1133">Transmembrane helix</keyword>
<sequence>MSGHRASWVSSHRGSTAERPLFTSPEDYDNNLQAISDSVRQIQSNVNQMRTILSQIGRPGDDKELRKKLHKTIENTKNLIKSTATDFKRVDLNYGSAESKKRKKMLNQKLMRDFETWMEQFSEISGSIAEKERNYPLSSKPAPAPSFNTHTSTELDPFELRPEPIQDFEFESDIQSQNDFIAERDREIQDIHSAVVEVNQIFKDVADLVSQQGEMIDLISDNIETTDTQVAAGTEELRQAGKIQRKTRTKMCILLLILVCVAAGLGIVAYFIIKNR</sequence>
<evidence type="ECO:0000259" key="4">
    <source>
        <dbReference type="PROSITE" id="PS50192"/>
    </source>
</evidence>
<dbReference type="GO" id="GO:0005484">
    <property type="term" value="F:SNAP receptor activity"/>
    <property type="evidence" value="ECO:0007669"/>
    <property type="project" value="InterPro"/>
</dbReference>
<dbReference type="GO" id="GO:0006906">
    <property type="term" value="P:vesicle fusion"/>
    <property type="evidence" value="ECO:0007669"/>
    <property type="project" value="TreeGrafter"/>
</dbReference>
<accession>A0A2P6NFB0</accession>
<dbReference type="InterPro" id="IPR000727">
    <property type="entry name" value="T_SNARE_dom"/>
</dbReference>
<dbReference type="PROSITE" id="PS00914">
    <property type="entry name" value="SYNTAXIN"/>
    <property type="match status" value="1"/>
</dbReference>
<dbReference type="InterPro" id="IPR045242">
    <property type="entry name" value="Syntaxin"/>
</dbReference>
<keyword evidence="6" id="KW-1185">Reference proteome</keyword>
<evidence type="ECO:0000256" key="3">
    <source>
        <dbReference type="SAM" id="Phobius"/>
    </source>
</evidence>
<comment type="similarity">
    <text evidence="1">Belongs to the syntaxin family.</text>
</comment>
<evidence type="ECO:0000256" key="1">
    <source>
        <dbReference type="ARBA" id="ARBA00009063"/>
    </source>
</evidence>
<dbReference type="CDD" id="cd15840">
    <property type="entry name" value="SNARE_Qa"/>
    <property type="match status" value="1"/>
</dbReference>
<dbReference type="PANTHER" id="PTHR19957:SF38">
    <property type="entry name" value="LD27581P"/>
    <property type="match status" value="1"/>
</dbReference>
<dbReference type="FunCoup" id="A0A2P6NFB0">
    <property type="interactions" value="546"/>
</dbReference>
<dbReference type="AlphaFoldDB" id="A0A2P6NFB0"/>
<dbReference type="GO" id="GO:0031201">
    <property type="term" value="C:SNARE complex"/>
    <property type="evidence" value="ECO:0007669"/>
    <property type="project" value="TreeGrafter"/>
</dbReference>
<dbReference type="GO" id="GO:0048278">
    <property type="term" value="P:vesicle docking"/>
    <property type="evidence" value="ECO:0007669"/>
    <property type="project" value="TreeGrafter"/>
</dbReference>
<dbReference type="Pfam" id="PF05739">
    <property type="entry name" value="SNARE"/>
    <property type="match status" value="1"/>
</dbReference>
<evidence type="ECO:0000256" key="2">
    <source>
        <dbReference type="SAM" id="MobiDB-lite"/>
    </source>
</evidence>
<protein>
    <recommendedName>
        <fullName evidence="4">t-SNARE coiled-coil homology domain-containing protein</fullName>
    </recommendedName>
</protein>
<dbReference type="Gene3D" id="1.20.5.110">
    <property type="match status" value="1"/>
</dbReference>
<organism evidence="5 6">
    <name type="scientific">Planoprotostelium fungivorum</name>
    <dbReference type="NCBI Taxonomy" id="1890364"/>
    <lineage>
        <taxon>Eukaryota</taxon>
        <taxon>Amoebozoa</taxon>
        <taxon>Evosea</taxon>
        <taxon>Variosea</taxon>
        <taxon>Cavosteliida</taxon>
        <taxon>Cavosteliaceae</taxon>
        <taxon>Planoprotostelium</taxon>
    </lineage>
</organism>
<evidence type="ECO:0000313" key="5">
    <source>
        <dbReference type="EMBL" id="PRP82644.1"/>
    </source>
</evidence>
<proteinExistence type="inferred from homology"/>
<reference evidence="5 6" key="1">
    <citation type="journal article" date="2018" name="Genome Biol. Evol.">
        <title>Multiple Roots of Fruiting Body Formation in Amoebozoa.</title>
        <authorList>
            <person name="Hillmann F."/>
            <person name="Forbes G."/>
            <person name="Novohradska S."/>
            <person name="Ferling I."/>
            <person name="Riege K."/>
            <person name="Groth M."/>
            <person name="Westermann M."/>
            <person name="Marz M."/>
            <person name="Spaller T."/>
            <person name="Winckler T."/>
            <person name="Schaap P."/>
            <person name="Glockner G."/>
        </authorList>
    </citation>
    <scope>NUCLEOTIDE SEQUENCE [LARGE SCALE GENOMIC DNA]</scope>
    <source>
        <strain evidence="5 6">Jena</strain>
    </source>
</reference>
<dbReference type="STRING" id="1890364.A0A2P6NFB0"/>
<dbReference type="InterPro" id="IPR010989">
    <property type="entry name" value="SNARE"/>
</dbReference>
<keyword evidence="3" id="KW-0472">Membrane</keyword>
<feature type="transmembrane region" description="Helical" evidence="3">
    <location>
        <begin position="252"/>
        <end position="273"/>
    </location>
</feature>